<accession>A0A9P4R3U1</accession>
<evidence type="ECO:0000256" key="2">
    <source>
        <dbReference type="ARBA" id="ARBA00012405"/>
    </source>
</evidence>
<dbReference type="EC" id="1.3.1.72" evidence="2"/>
<keyword evidence="9" id="KW-1185">Reference proteome</keyword>
<keyword evidence="6" id="KW-0472">Membrane</keyword>
<gene>
    <name evidence="8" type="ORF">EJ04DRAFT_60364</name>
</gene>
<dbReference type="PANTHER" id="PTHR10801">
    <property type="entry name" value="24-DEHYDROCHOLESTEROL REDUCTASE"/>
    <property type="match status" value="1"/>
</dbReference>
<dbReference type="GO" id="GO:0071949">
    <property type="term" value="F:FAD binding"/>
    <property type="evidence" value="ECO:0007669"/>
    <property type="project" value="InterPro"/>
</dbReference>
<reference evidence="8" key="1">
    <citation type="journal article" date="2020" name="Stud. Mycol.">
        <title>101 Dothideomycetes genomes: a test case for predicting lifestyles and emergence of pathogens.</title>
        <authorList>
            <person name="Haridas S."/>
            <person name="Albert R."/>
            <person name="Binder M."/>
            <person name="Bloem J."/>
            <person name="Labutti K."/>
            <person name="Salamov A."/>
            <person name="Andreopoulos B."/>
            <person name="Baker S."/>
            <person name="Barry K."/>
            <person name="Bills G."/>
            <person name="Bluhm B."/>
            <person name="Cannon C."/>
            <person name="Castanera R."/>
            <person name="Culley D."/>
            <person name="Daum C."/>
            <person name="Ezra D."/>
            <person name="Gonzalez J."/>
            <person name="Henrissat B."/>
            <person name="Kuo A."/>
            <person name="Liang C."/>
            <person name="Lipzen A."/>
            <person name="Lutzoni F."/>
            <person name="Magnuson J."/>
            <person name="Mondo S."/>
            <person name="Nolan M."/>
            <person name="Ohm R."/>
            <person name="Pangilinan J."/>
            <person name="Park H.-J."/>
            <person name="Ramirez L."/>
            <person name="Alfaro M."/>
            <person name="Sun H."/>
            <person name="Tritt A."/>
            <person name="Yoshinaga Y."/>
            <person name="Zwiers L.-H."/>
            <person name="Turgeon B."/>
            <person name="Goodwin S."/>
            <person name="Spatafora J."/>
            <person name="Crous P."/>
            <person name="Grigoriev I."/>
        </authorList>
    </citation>
    <scope>NUCLEOTIDE SEQUENCE</scope>
    <source>
        <strain evidence="8">CBS 125425</strain>
    </source>
</reference>
<proteinExistence type="predicted"/>
<feature type="domain" description="FAD-binding PCMH-type" evidence="7">
    <location>
        <begin position="1"/>
        <end position="177"/>
    </location>
</feature>
<organism evidence="8 9">
    <name type="scientific">Polyplosphaeria fusca</name>
    <dbReference type="NCBI Taxonomy" id="682080"/>
    <lineage>
        <taxon>Eukaryota</taxon>
        <taxon>Fungi</taxon>
        <taxon>Dikarya</taxon>
        <taxon>Ascomycota</taxon>
        <taxon>Pezizomycotina</taxon>
        <taxon>Dothideomycetes</taxon>
        <taxon>Pleosporomycetidae</taxon>
        <taxon>Pleosporales</taxon>
        <taxon>Tetraplosphaeriaceae</taxon>
        <taxon>Polyplosphaeria</taxon>
    </lineage>
</organism>
<dbReference type="Pfam" id="PF01565">
    <property type="entry name" value="FAD_binding_4"/>
    <property type="match status" value="1"/>
</dbReference>
<dbReference type="InterPro" id="IPR006094">
    <property type="entry name" value="Oxid_FAD_bind_N"/>
</dbReference>
<dbReference type="InterPro" id="IPR036318">
    <property type="entry name" value="FAD-bd_PCMH-like_sf"/>
</dbReference>
<dbReference type="InterPro" id="IPR016169">
    <property type="entry name" value="FAD-bd_PCMH_sub2"/>
</dbReference>
<evidence type="ECO:0000256" key="5">
    <source>
        <dbReference type="ARBA" id="ARBA00023002"/>
    </source>
</evidence>
<dbReference type="GO" id="GO:0008202">
    <property type="term" value="P:steroid metabolic process"/>
    <property type="evidence" value="ECO:0007669"/>
    <property type="project" value="TreeGrafter"/>
</dbReference>
<sequence length="494" mass="56715">MAPRKSSIISYMDTHRFVVREISNAIRKFHDEKRPFRVYHGPTHSMRSMHDPKAVVHTGDLHHILDINTESKFAMVEPNVPMDRFVKETLKYGLMPAVTPAFPGTTVGGTFAGTAGGSSSFKYGFFDRAVTWIEVVLPDGKIMRASRNRNPDLFEGMVGTLGTIGIATLFQIQLVPATSHVELMYLPVESTIEALDTINRFSHDVEIDFVEGLIFGQTAPVYGVIAIGKLTRTRTRPERRFSRARDPWFYLDAQGAGDPCSVPIMDYLFRYDRGSFCMGRYCFGRIPFRKLTRCIADRAMHSRELMRTVQSLHWGDHFIIQDLVMPMESIYNTLDYLEKNLDIYPLRLCPIRQFPNAAAIMRPNPRNTRLYMGIGIRGLTNETANSPTAFKRAHRELEHVVHDLGGLKWLFSKNFYTEEEFWTIYPQREYEALREKYNAQYLASVYDKIHESERPSRLPKPQGFWNHVFLWTSALALKQKQGRHAGDFSPNLSG</sequence>
<dbReference type="SUPFAM" id="SSF56176">
    <property type="entry name" value="FAD-binding/transporter-associated domain-like"/>
    <property type="match status" value="1"/>
</dbReference>
<dbReference type="GO" id="GO:0050614">
    <property type="term" value="F:Delta24-sterol reductase activity"/>
    <property type="evidence" value="ECO:0007669"/>
    <property type="project" value="UniProtKB-EC"/>
</dbReference>
<protein>
    <recommendedName>
        <fullName evidence="2">Delta(24)-sterol reductase</fullName>
        <ecNumber evidence="2">1.3.1.72</ecNumber>
    </recommendedName>
</protein>
<dbReference type="EMBL" id="ML996110">
    <property type="protein sequence ID" value="KAF2738249.1"/>
    <property type="molecule type" value="Genomic_DNA"/>
</dbReference>
<evidence type="ECO:0000313" key="9">
    <source>
        <dbReference type="Proteomes" id="UP000799444"/>
    </source>
</evidence>
<evidence type="ECO:0000256" key="6">
    <source>
        <dbReference type="ARBA" id="ARBA00023136"/>
    </source>
</evidence>
<evidence type="ECO:0000256" key="3">
    <source>
        <dbReference type="ARBA" id="ARBA00022692"/>
    </source>
</evidence>
<comment type="caution">
    <text evidence="8">The sequence shown here is derived from an EMBL/GenBank/DDBJ whole genome shotgun (WGS) entry which is preliminary data.</text>
</comment>
<dbReference type="GO" id="GO:0016020">
    <property type="term" value="C:membrane"/>
    <property type="evidence" value="ECO:0007669"/>
    <property type="project" value="UniProtKB-SubCell"/>
</dbReference>
<evidence type="ECO:0000313" key="8">
    <source>
        <dbReference type="EMBL" id="KAF2738249.1"/>
    </source>
</evidence>
<dbReference type="PROSITE" id="PS51387">
    <property type="entry name" value="FAD_PCMH"/>
    <property type="match status" value="1"/>
</dbReference>
<dbReference type="Gene3D" id="3.30.465.10">
    <property type="match status" value="1"/>
</dbReference>
<dbReference type="OrthoDB" id="3780024at2759"/>
<dbReference type="GO" id="GO:0005737">
    <property type="term" value="C:cytoplasm"/>
    <property type="evidence" value="ECO:0007669"/>
    <property type="project" value="TreeGrafter"/>
</dbReference>
<name>A0A9P4R3U1_9PLEO</name>
<evidence type="ECO:0000259" key="7">
    <source>
        <dbReference type="PROSITE" id="PS51387"/>
    </source>
</evidence>
<dbReference type="PANTHER" id="PTHR10801:SF0">
    <property type="entry name" value="DELTA(24)-STEROL REDUCTASE"/>
    <property type="match status" value="1"/>
</dbReference>
<dbReference type="Proteomes" id="UP000799444">
    <property type="component" value="Unassembled WGS sequence"/>
</dbReference>
<dbReference type="AlphaFoldDB" id="A0A9P4R3U1"/>
<evidence type="ECO:0000256" key="1">
    <source>
        <dbReference type="ARBA" id="ARBA00004167"/>
    </source>
</evidence>
<dbReference type="InterPro" id="IPR016166">
    <property type="entry name" value="FAD-bd_PCMH"/>
</dbReference>
<comment type="subcellular location">
    <subcellularLocation>
        <location evidence="1">Membrane</location>
        <topology evidence="1">Single-pass membrane protein</topology>
    </subcellularLocation>
</comment>
<evidence type="ECO:0000256" key="4">
    <source>
        <dbReference type="ARBA" id="ARBA00022989"/>
    </source>
</evidence>
<dbReference type="InterPro" id="IPR040165">
    <property type="entry name" value="Diminuto-like"/>
</dbReference>
<keyword evidence="5" id="KW-0560">Oxidoreductase</keyword>
<dbReference type="GO" id="GO:0000246">
    <property type="term" value="F:Delta24(24-1) sterol reductase activity"/>
    <property type="evidence" value="ECO:0007669"/>
    <property type="project" value="TreeGrafter"/>
</dbReference>
<keyword evidence="4" id="KW-1133">Transmembrane helix</keyword>
<keyword evidence="3" id="KW-0812">Transmembrane</keyword>